<feature type="domain" description="ZZ-type" evidence="5">
    <location>
        <begin position="264"/>
        <end position="320"/>
    </location>
</feature>
<dbReference type="EMBL" id="AJWK01004793">
    <property type="status" value="NOT_ANNOTATED_CDS"/>
    <property type="molecule type" value="Genomic_DNA"/>
</dbReference>
<dbReference type="InterPro" id="IPR011992">
    <property type="entry name" value="EF-hand-dom_pair"/>
</dbReference>
<evidence type="ECO:0000256" key="1">
    <source>
        <dbReference type="ARBA" id="ARBA00022723"/>
    </source>
</evidence>
<dbReference type="InterPro" id="IPR000433">
    <property type="entry name" value="Znf_ZZ"/>
</dbReference>
<dbReference type="EMBL" id="AJWK01004794">
    <property type="status" value="NOT_ANNOTATED_CDS"/>
    <property type="molecule type" value="Genomic_DNA"/>
</dbReference>
<dbReference type="InterPro" id="IPR043145">
    <property type="entry name" value="Znf_ZZ_sf"/>
</dbReference>
<keyword evidence="2 4" id="KW-0863">Zinc-finger</keyword>
<dbReference type="GO" id="GO:0046716">
    <property type="term" value="P:muscle cell cellular homeostasis"/>
    <property type="evidence" value="ECO:0007669"/>
    <property type="project" value="UniProtKB-ARBA"/>
</dbReference>
<keyword evidence="7" id="KW-1185">Reference proteome</keyword>
<dbReference type="GO" id="GO:0099536">
    <property type="term" value="P:synaptic signaling"/>
    <property type="evidence" value="ECO:0007669"/>
    <property type="project" value="TreeGrafter"/>
</dbReference>
<dbReference type="GO" id="GO:0045202">
    <property type="term" value="C:synapse"/>
    <property type="evidence" value="ECO:0007669"/>
    <property type="project" value="GOC"/>
</dbReference>
<dbReference type="GO" id="GO:0016010">
    <property type="term" value="C:dystrophin-associated glycoprotein complex"/>
    <property type="evidence" value="ECO:0007669"/>
    <property type="project" value="UniProtKB-ARBA"/>
</dbReference>
<dbReference type="EMBL" id="AJWK01004796">
    <property type="status" value="NOT_ANNOTATED_CDS"/>
    <property type="molecule type" value="Genomic_DNA"/>
</dbReference>
<protein>
    <recommendedName>
        <fullName evidence="5">ZZ-type domain-containing protein</fullName>
    </recommendedName>
</protein>
<dbReference type="PANTHER" id="PTHR12268:SF21">
    <property type="entry name" value="DISCONTINUOUS ACTIN HEXAGON"/>
    <property type="match status" value="1"/>
</dbReference>
<dbReference type="EnsemblMetazoa" id="LLOJ001342-RA">
    <property type="protein sequence ID" value="LLOJ001342-PA"/>
    <property type="gene ID" value="LLOJ001342"/>
</dbReference>
<dbReference type="VEuPathDB" id="VectorBase:LLOJ001342"/>
<dbReference type="EMBL" id="AJWK01004795">
    <property type="status" value="NOT_ANNOTATED_CDS"/>
    <property type="molecule type" value="Genomic_DNA"/>
</dbReference>
<evidence type="ECO:0000313" key="7">
    <source>
        <dbReference type="Proteomes" id="UP000092461"/>
    </source>
</evidence>
<keyword evidence="3" id="KW-0862">Zinc</keyword>
<dbReference type="InterPro" id="IPR050774">
    <property type="entry name" value="KCMF1/Dystrophin"/>
</dbReference>
<dbReference type="Proteomes" id="UP000092461">
    <property type="component" value="Unassembled WGS sequence"/>
</dbReference>
<accession>A0A1B0CB43</accession>
<dbReference type="SUPFAM" id="SSF57850">
    <property type="entry name" value="RING/U-box"/>
    <property type="match status" value="1"/>
</dbReference>
<dbReference type="AlphaFoldDB" id="A0A1B0CB43"/>
<name>A0A1B0CB43_LUTLO</name>
<evidence type="ECO:0000259" key="5">
    <source>
        <dbReference type="PROSITE" id="PS50135"/>
    </source>
</evidence>
<dbReference type="SUPFAM" id="SSF47473">
    <property type="entry name" value="EF-hand"/>
    <property type="match status" value="1"/>
</dbReference>
<organism evidence="6 7">
    <name type="scientific">Lutzomyia longipalpis</name>
    <name type="common">Sand fly</name>
    <dbReference type="NCBI Taxonomy" id="7200"/>
    <lineage>
        <taxon>Eukaryota</taxon>
        <taxon>Metazoa</taxon>
        <taxon>Ecdysozoa</taxon>
        <taxon>Arthropoda</taxon>
        <taxon>Hexapoda</taxon>
        <taxon>Insecta</taxon>
        <taxon>Pterygota</taxon>
        <taxon>Neoptera</taxon>
        <taxon>Endopterygota</taxon>
        <taxon>Diptera</taxon>
        <taxon>Nematocera</taxon>
        <taxon>Psychodoidea</taxon>
        <taxon>Psychodidae</taxon>
        <taxon>Lutzomyia</taxon>
        <taxon>Lutzomyia</taxon>
    </lineage>
</organism>
<reference evidence="6" key="1">
    <citation type="submission" date="2020-05" db="UniProtKB">
        <authorList>
            <consortium name="EnsemblMetazoa"/>
        </authorList>
    </citation>
    <scope>IDENTIFICATION</scope>
    <source>
        <strain evidence="6">Jacobina</strain>
    </source>
</reference>
<dbReference type="PANTHER" id="PTHR12268">
    <property type="entry name" value="E3 UBIQUITIN-PROTEIN LIGASE KCMF1"/>
    <property type="match status" value="1"/>
</dbReference>
<dbReference type="PROSITE" id="PS50135">
    <property type="entry name" value="ZF_ZZ_2"/>
    <property type="match status" value="1"/>
</dbReference>
<dbReference type="Pfam" id="PF09068">
    <property type="entry name" value="EF-hand_2"/>
    <property type="match status" value="1"/>
</dbReference>
<evidence type="ECO:0000256" key="4">
    <source>
        <dbReference type="PROSITE-ProRule" id="PRU00228"/>
    </source>
</evidence>
<evidence type="ECO:0000256" key="3">
    <source>
        <dbReference type="ARBA" id="ARBA00022833"/>
    </source>
</evidence>
<keyword evidence="1" id="KW-0479">Metal-binding</keyword>
<proteinExistence type="predicted"/>
<dbReference type="Gene3D" id="3.30.60.90">
    <property type="match status" value="1"/>
</dbReference>
<sequence>MFEKRETASGYIIYVNTRNNQQVLQVDPKLQDVLNFLNGSYTTRHYKYRCAARLSAIRKRLFTHSIPYHVVLSILERHHLGPSVDDAPVIKPAQLTSLLHDIFYANDKLKCFTNEQNFDVEEATGLLANFLWNVFDPNRCRSLSGLELREALLLLCETNSFEDFIKQHFILSSDHNRCVPHHKFKSLLIVLTKILNYIDREICCDDKTISAIIQESFTSAECPGIAGLNEYQFYKIWATEDIQFYHYVELLAIMRRIESYKNFQHLYKCSSCLMQEIVGLRFKCHQCVRFHLCLECFAKDFQNKKHISTHRMSEVEADEKISRRFGIFMLKMCHLFSGGRSQIEHETTVAEIPHKNLEQPTRHTSQHFSQNFTIRSKSGTFRLRKPQFTSNDQLYGVIQLLTSENSLFQAKLSDIQTTCDPKSDFYSYLESHKNIITEQIEQLRGIWKQSLINQKPHYSSTPHRPSLMDVNWRKTDITEEIPLTEKTIRGIDINKTYLDANRSDYSIKDVSSWIQNRKSMQQERLEAVDKSLLETQMVNFRDLLLKVKEIVEDSYSDNVQLSKATHQLEYVLDRIIGEAEEQKKLK</sequence>
<evidence type="ECO:0000313" key="6">
    <source>
        <dbReference type="EnsemblMetazoa" id="LLOJ001342-PA"/>
    </source>
</evidence>
<dbReference type="EMBL" id="AJWK01004797">
    <property type="status" value="NOT_ANNOTATED_CDS"/>
    <property type="molecule type" value="Genomic_DNA"/>
</dbReference>
<dbReference type="Pfam" id="PF00569">
    <property type="entry name" value="ZZ"/>
    <property type="match status" value="1"/>
</dbReference>
<evidence type="ECO:0000256" key="2">
    <source>
        <dbReference type="ARBA" id="ARBA00022771"/>
    </source>
</evidence>
<dbReference type="Gene3D" id="1.10.238.10">
    <property type="entry name" value="EF-hand"/>
    <property type="match status" value="1"/>
</dbReference>
<dbReference type="GO" id="GO:0050804">
    <property type="term" value="P:modulation of chemical synaptic transmission"/>
    <property type="evidence" value="ECO:0007669"/>
    <property type="project" value="UniProtKB-ARBA"/>
</dbReference>
<dbReference type="InterPro" id="IPR015153">
    <property type="entry name" value="EF-hand_dom_typ1"/>
</dbReference>
<dbReference type="VEuPathDB" id="VectorBase:LLONM1_011971"/>
<dbReference type="SMART" id="SM00291">
    <property type="entry name" value="ZnF_ZZ"/>
    <property type="match status" value="1"/>
</dbReference>
<dbReference type="GO" id="GO:0008270">
    <property type="term" value="F:zinc ion binding"/>
    <property type="evidence" value="ECO:0007669"/>
    <property type="project" value="UniProtKB-KW"/>
</dbReference>
<dbReference type="EMBL" id="AJWK01004798">
    <property type="status" value="NOT_ANNOTATED_CDS"/>
    <property type="molecule type" value="Genomic_DNA"/>
</dbReference>